<dbReference type="EMBL" id="BDEQ01000001">
    <property type="protein sequence ID" value="GAT97041.1"/>
    <property type="molecule type" value="Genomic_DNA"/>
</dbReference>
<dbReference type="OMA" id="INRKHSM"/>
<dbReference type="Gene3D" id="1.10.472.80">
    <property type="entry name" value="Ypt/Rab-GAP domain of gyp1p, domain 3"/>
    <property type="match status" value="1"/>
</dbReference>
<dbReference type="VEuPathDB" id="AmoebaDB:KM1_023360"/>
<dbReference type="VEuPathDB" id="AmoebaDB:EHI5A_017300"/>
<evidence type="ECO:0000313" key="2">
    <source>
        <dbReference type="EMBL" id="GAT97041.1"/>
    </source>
</evidence>
<protein>
    <submittedName>
        <fullName evidence="2">Tbc domain containing protein</fullName>
    </submittedName>
</protein>
<dbReference type="InterPro" id="IPR035969">
    <property type="entry name" value="Rab-GAP_TBC_sf"/>
</dbReference>
<dbReference type="GO" id="GO:0006886">
    <property type="term" value="P:intracellular protein transport"/>
    <property type="evidence" value="ECO:0007669"/>
    <property type="project" value="TreeGrafter"/>
</dbReference>
<sequence>MEKDKWKELFSKDIIDIDKMKKLIYKEGVPNDSVIRMKVWKLLLGYYTPRKREWEEIDYNCLEQYEKYIKNIYPKYPSTLLDKTWNEIWKTTENCIDIYPIETSSFELNEIELKRIQLIEKDIIRTVIGAPINRDEPIRHDLGFRRILFILSLTNGGVSYVQGMNNLCNVFYSLFASSSNQPDYRLVESQTFGCMFLLIDLMRNWFLSSNDNLPNGINASMKQVDCLLQQTDNKLYNQFTSNGIESSLYMFRWLTLLCCMEFTLFETFMYWDFFFIDLHEFVLLKVVCCSIILCLKKVLINKDFSSTLKILQNIPSISHSKVIKKSKKILKTILHFKIHHYTSQFPFNAFMHIKTSSSHVNYSLNNPLISLNNENALSPSQCKQVDTYVHLSSSPSQCTNSLLLEKKSSDLSQINRKHSIDQSKRKVIHLKTIK</sequence>
<dbReference type="Pfam" id="PF00566">
    <property type="entry name" value="RabGAP-TBC"/>
    <property type="match status" value="1"/>
</dbReference>
<dbReference type="Gene3D" id="1.10.10.750">
    <property type="entry name" value="Ypt/Rab-GAP domain of gyp1p, domain 1"/>
    <property type="match status" value="1"/>
</dbReference>
<dbReference type="VEuPathDB" id="AmoebaDB:EHI_142920"/>
<dbReference type="VEuPathDB" id="AmoebaDB:EHI8A_040810"/>
<evidence type="ECO:0000313" key="3">
    <source>
        <dbReference type="Proteomes" id="UP000078387"/>
    </source>
</evidence>
<dbReference type="Proteomes" id="UP000078387">
    <property type="component" value="Unassembled WGS sequence"/>
</dbReference>
<dbReference type="AlphaFoldDB" id="A0A5K1TXC4"/>
<dbReference type="PROSITE" id="PS50086">
    <property type="entry name" value="TBC_RABGAP"/>
    <property type="match status" value="1"/>
</dbReference>
<reference evidence="2 3" key="1">
    <citation type="submission" date="2016-05" db="EMBL/GenBank/DDBJ databases">
        <title>First whole genome sequencing of Entamoeba histolytica HM1:IMSS-clone-6.</title>
        <authorList>
            <person name="Mukherjee Avik.K."/>
            <person name="Izumyama S."/>
            <person name="Nakada-Tsukui K."/>
            <person name="Nozaki T."/>
        </authorList>
    </citation>
    <scope>NUCLEOTIDE SEQUENCE [LARGE SCALE GENOMIC DNA]</scope>
    <source>
        <strain evidence="2 3">HM1:IMSS clone 6</strain>
    </source>
</reference>
<feature type="domain" description="Rab-GAP TBC" evidence="1">
    <location>
        <begin position="30"/>
        <end position="278"/>
    </location>
</feature>
<proteinExistence type="predicted"/>
<dbReference type="SUPFAM" id="SSF47923">
    <property type="entry name" value="Ypt/Rab-GAP domain of gyp1p"/>
    <property type="match status" value="2"/>
</dbReference>
<dbReference type="Gene3D" id="1.10.8.270">
    <property type="entry name" value="putative rabgap domain of human tbc1 domain family member 14 like domains"/>
    <property type="match status" value="1"/>
</dbReference>
<accession>A0A5K1TXC4</accession>
<comment type="caution">
    <text evidence="2">The sequence shown here is derived from an EMBL/GenBank/DDBJ whole genome shotgun (WGS) entry which is preliminary data.</text>
</comment>
<dbReference type="SMART" id="SM00164">
    <property type="entry name" value="TBC"/>
    <property type="match status" value="1"/>
</dbReference>
<dbReference type="PANTHER" id="PTHR22957">
    <property type="entry name" value="TBC1 DOMAIN FAMILY MEMBER GTPASE-ACTIVATING PROTEIN"/>
    <property type="match status" value="1"/>
</dbReference>
<organism evidence="2 3">
    <name type="scientific">Entamoeba histolytica</name>
    <dbReference type="NCBI Taxonomy" id="5759"/>
    <lineage>
        <taxon>Eukaryota</taxon>
        <taxon>Amoebozoa</taxon>
        <taxon>Evosea</taxon>
        <taxon>Archamoebae</taxon>
        <taxon>Mastigamoebida</taxon>
        <taxon>Entamoebidae</taxon>
        <taxon>Entamoeba</taxon>
    </lineage>
</organism>
<dbReference type="PANTHER" id="PTHR22957:SF27">
    <property type="entry name" value="TBC1 DOMAIN FAMILY MEMBER 13"/>
    <property type="match status" value="1"/>
</dbReference>
<evidence type="ECO:0000259" key="1">
    <source>
        <dbReference type="PROSITE" id="PS50086"/>
    </source>
</evidence>
<dbReference type="GO" id="GO:0005096">
    <property type="term" value="F:GTPase activator activity"/>
    <property type="evidence" value="ECO:0007669"/>
    <property type="project" value="TreeGrafter"/>
</dbReference>
<gene>
    <name evidence="2" type="ORF">CL6EHI_142920</name>
</gene>
<name>A0A5K1TXC4_ENTHI</name>
<dbReference type="FunFam" id="1.10.472.80:FF:000130">
    <property type="entry name" value="TBC domain containing protein"/>
    <property type="match status" value="1"/>
</dbReference>
<dbReference type="InterPro" id="IPR000195">
    <property type="entry name" value="Rab-GAP-TBC_dom"/>
</dbReference>
<dbReference type="VEuPathDB" id="AmoebaDB:EHI7A_041910"/>